<gene>
    <name evidence="5" type="ORF">SAMN05444955_10450</name>
</gene>
<organism evidence="5 6">
    <name type="scientific">Lihuaxuella thermophila</name>
    <dbReference type="NCBI Taxonomy" id="1173111"/>
    <lineage>
        <taxon>Bacteria</taxon>
        <taxon>Bacillati</taxon>
        <taxon>Bacillota</taxon>
        <taxon>Bacilli</taxon>
        <taxon>Bacillales</taxon>
        <taxon>Thermoactinomycetaceae</taxon>
        <taxon>Lihuaxuella</taxon>
    </lineage>
</organism>
<accession>A0A1H8CQ34</accession>
<dbReference type="Pfam" id="PF00392">
    <property type="entry name" value="GntR"/>
    <property type="match status" value="1"/>
</dbReference>
<keyword evidence="3" id="KW-0804">Transcription</keyword>
<reference evidence="5 6" key="1">
    <citation type="submission" date="2016-10" db="EMBL/GenBank/DDBJ databases">
        <authorList>
            <person name="de Groot N.N."/>
        </authorList>
    </citation>
    <scope>NUCLEOTIDE SEQUENCE [LARGE SCALE GENOMIC DNA]</scope>
    <source>
        <strain evidence="5 6">DSM 46701</strain>
    </source>
</reference>
<dbReference type="SMART" id="SM00345">
    <property type="entry name" value="HTH_GNTR"/>
    <property type="match status" value="1"/>
</dbReference>
<dbReference type="SUPFAM" id="SSF46785">
    <property type="entry name" value="Winged helix' DNA-binding domain"/>
    <property type="match status" value="1"/>
</dbReference>
<keyword evidence="5" id="KW-0670">Pyruvate</keyword>
<dbReference type="InterPro" id="IPR036388">
    <property type="entry name" value="WH-like_DNA-bd_sf"/>
</dbReference>
<keyword evidence="6" id="KW-1185">Reference proteome</keyword>
<dbReference type="PANTHER" id="PTHR43537:SF54">
    <property type="entry name" value="TRANSCRIPTIONAL REGULATOR, GNTR FAMILY"/>
    <property type="match status" value="1"/>
</dbReference>
<dbReference type="RefSeq" id="WP_089966140.1">
    <property type="nucleotide sequence ID" value="NZ_FOCQ01000004.1"/>
</dbReference>
<evidence type="ECO:0000256" key="2">
    <source>
        <dbReference type="ARBA" id="ARBA00023125"/>
    </source>
</evidence>
<dbReference type="InterPro" id="IPR008920">
    <property type="entry name" value="TF_FadR/GntR_C"/>
</dbReference>
<dbReference type="PROSITE" id="PS50949">
    <property type="entry name" value="HTH_GNTR"/>
    <property type="match status" value="1"/>
</dbReference>
<dbReference type="InterPro" id="IPR036390">
    <property type="entry name" value="WH_DNA-bd_sf"/>
</dbReference>
<dbReference type="CDD" id="cd07377">
    <property type="entry name" value="WHTH_GntR"/>
    <property type="match status" value="1"/>
</dbReference>
<dbReference type="OrthoDB" id="214086at2"/>
<dbReference type="EMBL" id="FOCQ01000004">
    <property type="protein sequence ID" value="SEM97086.1"/>
    <property type="molecule type" value="Genomic_DNA"/>
</dbReference>
<dbReference type="InterPro" id="IPR011711">
    <property type="entry name" value="GntR_C"/>
</dbReference>
<dbReference type="STRING" id="1173111.SAMN05444955_10450"/>
<sequence length="241" mass="28034">MTSEAGLSKFQSILKGIHQLIEQDELRPGDRLPSERELSERLQAGRSSVREVLRSLELLGLISTKRGEGTYLEPHHSHHLVDLLAGYILRDVKSRQDLLEVLVLLEAGAVRLAVRRAGPADIESLESWVNRMKELMEHGGNLAKAMKGFHEQIIRLADNYLLERIWHPVVQYSETLWTEEEIRDRQAKEKLLHWYRELVKSLKYKNEHQAVSVMETILEHFTLKRTDENHFVPFRCDESSR</sequence>
<evidence type="ECO:0000259" key="4">
    <source>
        <dbReference type="PROSITE" id="PS50949"/>
    </source>
</evidence>
<dbReference type="PRINTS" id="PR00035">
    <property type="entry name" value="HTHGNTR"/>
</dbReference>
<dbReference type="Proteomes" id="UP000199695">
    <property type="component" value="Unassembled WGS sequence"/>
</dbReference>
<dbReference type="PANTHER" id="PTHR43537">
    <property type="entry name" value="TRANSCRIPTIONAL REGULATOR, GNTR FAMILY"/>
    <property type="match status" value="1"/>
</dbReference>
<name>A0A1H8CQ34_9BACL</name>
<dbReference type="SUPFAM" id="SSF48008">
    <property type="entry name" value="GntR ligand-binding domain-like"/>
    <property type="match status" value="1"/>
</dbReference>
<evidence type="ECO:0000256" key="3">
    <source>
        <dbReference type="ARBA" id="ARBA00023163"/>
    </source>
</evidence>
<protein>
    <submittedName>
        <fullName evidence="5">GntR family transcriptional regulator, transcriptional repressor for pyruvate dehydrogenase complex</fullName>
    </submittedName>
</protein>
<evidence type="ECO:0000313" key="5">
    <source>
        <dbReference type="EMBL" id="SEM97086.1"/>
    </source>
</evidence>
<proteinExistence type="predicted"/>
<dbReference type="Gene3D" id="1.20.120.530">
    <property type="entry name" value="GntR ligand-binding domain-like"/>
    <property type="match status" value="1"/>
</dbReference>
<keyword evidence="1" id="KW-0805">Transcription regulation</keyword>
<dbReference type="SMART" id="SM00895">
    <property type="entry name" value="FCD"/>
    <property type="match status" value="1"/>
</dbReference>
<dbReference type="Gene3D" id="1.10.10.10">
    <property type="entry name" value="Winged helix-like DNA-binding domain superfamily/Winged helix DNA-binding domain"/>
    <property type="match status" value="1"/>
</dbReference>
<evidence type="ECO:0000313" key="6">
    <source>
        <dbReference type="Proteomes" id="UP000199695"/>
    </source>
</evidence>
<dbReference type="InterPro" id="IPR000524">
    <property type="entry name" value="Tscrpt_reg_HTH_GntR"/>
</dbReference>
<dbReference type="GO" id="GO:0003677">
    <property type="term" value="F:DNA binding"/>
    <property type="evidence" value="ECO:0007669"/>
    <property type="project" value="UniProtKB-KW"/>
</dbReference>
<evidence type="ECO:0000256" key="1">
    <source>
        <dbReference type="ARBA" id="ARBA00023015"/>
    </source>
</evidence>
<dbReference type="Pfam" id="PF07729">
    <property type="entry name" value="FCD"/>
    <property type="match status" value="1"/>
</dbReference>
<feature type="domain" description="HTH gntR-type" evidence="4">
    <location>
        <begin position="7"/>
        <end position="75"/>
    </location>
</feature>
<keyword evidence="2" id="KW-0238">DNA-binding</keyword>
<dbReference type="AlphaFoldDB" id="A0A1H8CQ34"/>
<dbReference type="GO" id="GO:0003700">
    <property type="term" value="F:DNA-binding transcription factor activity"/>
    <property type="evidence" value="ECO:0007669"/>
    <property type="project" value="InterPro"/>
</dbReference>